<evidence type="ECO:0000313" key="17">
    <source>
        <dbReference type="Proteomes" id="UP000476176"/>
    </source>
</evidence>
<evidence type="ECO:0000313" key="10">
    <source>
        <dbReference type="Proteomes" id="UP000429523"/>
    </source>
</evidence>
<dbReference type="EMBL" id="QXGC01000106">
    <property type="protein sequence ID" value="KAE9249491.1"/>
    <property type="molecule type" value="Genomic_DNA"/>
</dbReference>
<sequence>MVLLSAPAALGSYCAARCHPCMGRDASSSRFTSAKPWVFLPGKGQCDKKNARGKTRASTSFWILNFSSYLTASHVAHLVRHKKATPHCR</sequence>
<name>A0A6A3Z4G3_9STRA</name>
<comment type="caution">
    <text evidence="6">The sequence shown here is derived from an EMBL/GenBank/DDBJ whole genome shotgun (WGS) entry which is preliminary data.</text>
</comment>
<evidence type="ECO:0000313" key="16">
    <source>
        <dbReference type="Proteomes" id="UP000460718"/>
    </source>
</evidence>
<reference evidence="10 11" key="1">
    <citation type="submission" date="2018-08" db="EMBL/GenBank/DDBJ databases">
        <title>Genomic investigation of the strawberry pathogen Phytophthora fragariae indicates pathogenicity is determined by transcriptional variation in three key races.</title>
        <authorList>
            <person name="Adams T.M."/>
            <person name="Armitage A.D."/>
            <person name="Sobczyk M.K."/>
            <person name="Bates H.J."/>
            <person name="Dunwell J.M."/>
            <person name="Nellist C.F."/>
            <person name="Harrison R.J."/>
        </authorList>
    </citation>
    <scope>NUCLEOTIDE SEQUENCE [LARGE SCALE GENOMIC DNA]</scope>
    <source>
        <strain evidence="9 12">A4</strain>
        <strain evidence="8 13">BC-1</strain>
        <strain evidence="7 17">BC-23</strain>
        <strain evidence="6 11">NOV-27</strain>
        <strain evidence="5 14">NOV-5</strain>
        <strain evidence="4 15">NOV-71</strain>
        <strain evidence="1 10">NOV-9</strain>
        <strain evidence="3 18">ONT-3</strain>
        <strain evidence="2 16">SCRP245</strain>
    </source>
</reference>
<evidence type="ECO:0000313" key="14">
    <source>
        <dbReference type="Proteomes" id="UP000440732"/>
    </source>
</evidence>
<dbReference type="EMBL" id="QXFZ01000130">
    <property type="protein sequence ID" value="KAE9131378.1"/>
    <property type="molecule type" value="Genomic_DNA"/>
</dbReference>
<dbReference type="Proteomes" id="UP000440367">
    <property type="component" value="Unassembled WGS sequence"/>
</dbReference>
<evidence type="ECO:0000313" key="18">
    <source>
        <dbReference type="Proteomes" id="UP000488956"/>
    </source>
</evidence>
<accession>A0A6A3Z4G3</accession>
<evidence type="ECO:0000313" key="1">
    <source>
        <dbReference type="EMBL" id="KAE8945874.1"/>
    </source>
</evidence>
<evidence type="ECO:0000313" key="7">
    <source>
        <dbReference type="EMBL" id="KAE9249491.1"/>
    </source>
</evidence>
<dbReference type="Proteomes" id="UP000488956">
    <property type="component" value="Unassembled WGS sequence"/>
</dbReference>
<dbReference type="EMBL" id="QXGF01000141">
    <property type="protein sequence ID" value="KAE8945874.1"/>
    <property type="molecule type" value="Genomic_DNA"/>
</dbReference>
<evidence type="ECO:0000313" key="4">
    <source>
        <dbReference type="EMBL" id="KAE9131378.1"/>
    </source>
</evidence>
<dbReference type="AlphaFoldDB" id="A0A6A3Z4G3"/>
<dbReference type="Proteomes" id="UP000440732">
    <property type="component" value="Unassembled WGS sequence"/>
</dbReference>
<dbReference type="EMBL" id="QXGB01000126">
    <property type="protein sequence ID" value="KAE9229065.1"/>
    <property type="molecule type" value="Genomic_DNA"/>
</dbReference>
<dbReference type="EMBL" id="QXFX01000114">
    <property type="protein sequence ID" value="KAE9131153.1"/>
    <property type="molecule type" value="Genomic_DNA"/>
</dbReference>
<evidence type="ECO:0000313" key="6">
    <source>
        <dbReference type="EMBL" id="KAE9229065.1"/>
    </source>
</evidence>
<dbReference type="Proteomes" id="UP000437068">
    <property type="component" value="Unassembled WGS sequence"/>
</dbReference>
<evidence type="ECO:0000313" key="11">
    <source>
        <dbReference type="Proteomes" id="UP000433483"/>
    </source>
</evidence>
<keyword evidence="11" id="KW-1185">Reference proteome</keyword>
<dbReference type="EMBL" id="QXGE01000117">
    <property type="protein sequence ID" value="KAE9324001.1"/>
    <property type="molecule type" value="Genomic_DNA"/>
</dbReference>
<gene>
    <name evidence="9" type="ORF">PF001_g3649</name>
    <name evidence="8" type="ORF">PF002_g4753</name>
    <name evidence="7" type="ORF">PF004_g3369</name>
    <name evidence="6" type="ORF">PF005_g4032</name>
    <name evidence="5" type="ORF">PF006_g9652</name>
    <name evidence="4" type="ORF">PF007_g4165</name>
    <name evidence="1" type="ORF">PF009_g4485</name>
    <name evidence="3" type="ORF">PF010_g3596</name>
    <name evidence="2" type="ORF">PF011_g361</name>
</gene>
<evidence type="ECO:0000313" key="5">
    <source>
        <dbReference type="EMBL" id="KAE9145492.1"/>
    </source>
</evidence>
<dbReference type="Proteomes" id="UP000441208">
    <property type="component" value="Unassembled WGS sequence"/>
</dbReference>
<proteinExistence type="predicted"/>
<organism evidence="6 11">
    <name type="scientific">Phytophthora fragariae</name>
    <dbReference type="NCBI Taxonomy" id="53985"/>
    <lineage>
        <taxon>Eukaryota</taxon>
        <taxon>Sar</taxon>
        <taxon>Stramenopiles</taxon>
        <taxon>Oomycota</taxon>
        <taxon>Peronosporomycetes</taxon>
        <taxon>Peronosporales</taxon>
        <taxon>Peronosporaceae</taxon>
        <taxon>Phytophthora</taxon>
    </lineage>
</organism>
<dbReference type="EMBL" id="QXGA01000467">
    <property type="protein sequence ID" value="KAE9145492.1"/>
    <property type="molecule type" value="Genomic_DNA"/>
</dbReference>
<evidence type="ECO:0000313" key="13">
    <source>
        <dbReference type="Proteomes" id="UP000440367"/>
    </source>
</evidence>
<evidence type="ECO:0000313" key="8">
    <source>
        <dbReference type="EMBL" id="KAE9250485.1"/>
    </source>
</evidence>
<evidence type="ECO:0000313" key="15">
    <source>
        <dbReference type="Proteomes" id="UP000441208"/>
    </source>
</evidence>
<evidence type="ECO:0000313" key="9">
    <source>
        <dbReference type="EMBL" id="KAE9324001.1"/>
    </source>
</evidence>
<dbReference type="Proteomes" id="UP000476176">
    <property type="component" value="Unassembled WGS sequence"/>
</dbReference>
<dbReference type="Proteomes" id="UP000429523">
    <property type="component" value="Unassembled WGS sequence"/>
</dbReference>
<dbReference type="Proteomes" id="UP000460718">
    <property type="component" value="Unassembled WGS sequence"/>
</dbReference>
<dbReference type="Proteomes" id="UP000433483">
    <property type="component" value="Unassembled WGS sequence"/>
</dbReference>
<evidence type="ECO:0000313" key="3">
    <source>
        <dbReference type="EMBL" id="KAE9131153.1"/>
    </source>
</evidence>
<dbReference type="EMBL" id="QXGD01000150">
    <property type="protein sequence ID" value="KAE9250485.1"/>
    <property type="molecule type" value="Genomic_DNA"/>
</dbReference>
<protein>
    <submittedName>
        <fullName evidence="6">Uncharacterized protein</fullName>
    </submittedName>
</protein>
<evidence type="ECO:0000313" key="2">
    <source>
        <dbReference type="EMBL" id="KAE9030920.1"/>
    </source>
</evidence>
<evidence type="ECO:0000313" key="12">
    <source>
        <dbReference type="Proteomes" id="UP000437068"/>
    </source>
</evidence>
<dbReference type="EMBL" id="QXFW01000008">
    <property type="protein sequence ID" value="KAE9030920.1"/>
    <property type="molecule type" value="Genomic_DNA"/>
</dbReference>